<organism evidence="1 2">
    <name type="scientific">Glycomyces tritici</name>
    <dbReference type="NCBI Taxonomy" id="2665176"/>
    <lineage>
        <taxon>Bacteria</taxon>
        <taxon>Bacillati</taxon>
        <taxon>Actinomycetota</taxon>
        <taxon>Actinomycetes</taxon>
        <taxon>Glycomycetales</taxon>
        <taxon>Glycomycetaceae</taxon>
        <taxon>Glycomyces</taxon>
    </lineage>
</organism>
<dbReference type="Proteomes" id="UP001171902">
    <property type="component" value="Unassembled WGS sequence"/>
</dbReference>
<gene>
    <name evidence="1" type="ORF">QWI33_25185</name>
</gene>
<proteinExistence type="predicted"/>
<evidence type="ECO:0000313" key="1">
    <source>
        <dbReference type="EMBL" id="MDN3243040.1"/>
    </source>
</evidence>
<comment type="caution">
    <text evidence="1">The sequence shown here is derived from an EMBL/GenBank/DDBJ whole genome shotgun (WGS) entry which is preliminary data.</text>
</comment>
<sequence>MTNREPNPPTEANTPAATHLDQRLAAWTHMWALAASEVLAAMERPREDNVSFGHRDALTLALVDASHNVIRGAEKLLPNEHSLLQQFKTEHPELTRIRDRFEHFDEYVRGVGWRQDREGKLGLANDLTSAGLDFLSSSGGGPEGHVLEVEVFENEGGKLESRTYSVPTRTLTVAVRQLARSALDAAGLIDQKHLDHCEMCQNPGLI</sequence>
<keyword evidence="2" id="KW-1185">Reference proteome</keyword>
<dbReference type="RefSeq" id="WP_289959600.1">
    <property type="nucleotide sequence ID" value="NZ_JAUEMJ010000011.1"/>
</dbReference>
<protein>
    <submittedName>
        <fullName evidence="1">Uncharacterized protein</fullName>
    </submittedName>
</protein>
<name>A0ABT7YWM0_9ACTN</name>
<accession>A0ABT7YWM0</accession>
<evidence type="ECO:0000313" key="2">
    <source>
        <dbReference type="Proteomes" id="UP001171902"/>
    </source>
</evidence>
<dbReference type="EMBL" id="JAUEMJ010000011">
    <property type="protein sequence ID" value="MDN3243040.1"/>
    <property type="molecule type" value="Genomic_DNA"/>
</dbReference>
<reference evidence="1" key="1">
    <citation type="submission" date="2023-06" db="EMBL/GenBank/DDBJ databases">
        <title>Gycomyces niveus sp.nov., a novel actinomycete isolated from soil in Shouguang.</title>
        <authorList>
            <person name="Yang X."/>
            <person name="Zhao J."/>
        </authorList>
    </citation>
    <scope>NUCLEOTIDE SEQUENCE</scope>
    <source>
        <strain evidence="1">NEAU C2</strain>
    </source>
</reference>